<feature type="compositionally biased region" description="Basic and acidic residues" evidence="1">
    <location>
        <begin position="34"/>
        <end position="45"/>
    </location>
</feature>
<sequence length="90" mass="9886">MRTACVVRAVGSHGPCPLTCPVQWFAAQSSARTRPRDRTRADRANRSLCPRRTTPSHNISPVEHARSPTPPLTCEESSRTSATPHPQELS</sequence>
<feature type="region of interest" description="Disordered" evidence="1">
    <location>
        <begin position="28"/>
        <end position="90"/>
    </location>
</feature>
<reference evidence="2 3" key="1">
    <citation type="submission" date="2013-02" db="EMBL/GenBank/DDBJ databases">
        <title>Draft Genome Sequence of Streptomyces aurantiacus, Which Produces Setomimycin.</title>
        <authorList>
            <person name="Gruening B.A."/>
            <person name="Praeg A."/>
            <person name="Erxleben A."/>
            <person name="Guenther S."/>
            <person name="Mueller M."/>
        </authorList>
    </citation>
    <scope>NUCLEOTIDE SEQUENCE [LARGE SCALE GENOMIC DNA]</scope>
    <source>
        <strain evidence="2 3">JA 4570</strain>
    </source>
</reference>
<protein>
    <submittedName>
        <fullName evidence="2">Uncharacterized protein</fullName>
    </submittedName>
</protein>
<dbReference type="PATRIC" id="fig|1286094.4.peg.3483"/>
<dbReference type="Proteomes" id="UP000014629">
    <property type="component" value="Unassembled WGS sequence"/>
</dbReference>
<dbReference type="EMBL" id="AOPZ01000162">
    <property type="protein sequence ID" value="EPH43443.1"/>
    <property type="molecule type" value="Genomic_DNA"/>
</dbReference>
<accession>S3ZJQ7</accession>
<dbReference type="AlphaFoldDB" id="S3ZJQ7"/>
<keyword evidence="3" id="KW-1185">Reference proteome</keyword>
<evidence type="ECO:0000256" key="1">
    <source>
        <dbReference type="SAM" id="MobiDB-lite"/>
    </source>
</evidence>
<name>S3ZJQ7_9ACTN</name>
<evidence type="ECO:0000313" key="3">
    <source>
        <dbReference type="Proteomes" id="UP000014629"/>
    </source>
</evidence>
<comment type="caution">
    <text evidence="2">The sequence shown here is derived from an EMBL/GenBank/DDBJ whole genome shotgun (WGS) entry which is preliminary data.</text>
</comment>
<evidence type="ECO:0000313" key="2">
    <source>
        <dbReference type="EMBL" id="EPH43443.1"/>
    </source>
</evidence>
<organism evidence="2 3">
    <name type="scientific">Streptomyces aurantiacus JA 4570</name>
    <dbReference type="NCBI Taxonomy" id="1286094"/>
    <lineage>
        <taxon>Bacteria</taxon>
        <taxon>Bacillati</taxon>
        <taxon>Actinomycetota</taxon>
        <taxon>Actinomycetes</taxon>
        <taxon>Kitasatosporales</taxon>
        <taxon>Streptomycetaceae</taxon>
        <taxon>Streptomyces</taxon>
        <taxon>Streptomyces aurantiacus group</taxon>
    </lineage>
</organism>
<proteinExistence type="predicted"/>
<gene>
    <name evidence="2" type="ORF">STRAU_3522</name>
</gene>
<feature type="compositionally biased region" description="Polar residues" evidence="1">
    <location>
        <begin position="79"/>
        <end position="90"/>
    </location>
</feature>